<sequence>TGETIPKTSQATAETEVVEDVIEVGGAEEDVSTNSEAEEVSVTRTRAGRAVKRLRGY</sequence>
<reference evidence="1" key="2">
    <citation type="submission" date="2014-03" db="EMBL/GenBank/DDBJ databases">
        <title>The Genome Annotation of Fusarium oxysporum PHW808.</title>
        <authorList>
            <consortium name="The Broad Institute Genomics Platform"/>
            <person name="Ma L.-J."/>
            <person name="Corby-Kistler H."/>
            <person name="Broz K."/>
            <person name="Gale L.R."/>
            <person name="Jonkers W."/>
            <person name="O'Donnell K."/>
            <person name="Ploetz R."/>
            <person name="Steinberg C."/>
            <person name="Schwartz D.C."/>
            <person name="VanEtten H."/>
            <person name="Zhou S."/>
            <person name="Young S.K."/>
            <person name="Zeng Q."/>
            <person name="Gargeya S."/>
            <person name="Fitzgerald M."/>
            <person name="Abouelleil A."/>
            <person name="Alvarado L."/>
            <person name="Chapman S.B."/>
            <person name="Gainer-Dewar J."/>
            <person name="Goldberg J."/>
            <person name="Griggs A."/>
            <person name="Gujja S."/>
            <person name="Hansen M."/>
            <person name="Howarth C."/>
            <person name="Imamovic A."/>
            <person name="Ireland A."/>
            <person name="Larimer J."/>
            <person name="McCowan C."/>
            <person name="Murphy C."/>
            <person name="Pearson M."/>
            <person name="Poon T.W."/>
            <person name="Priest M."/>
            <person name="Roberts A."/>
            <person name="Saif S."/>
            <person name="Shea T."/>
            <person name="Sykes S."/>
            <person name="Wortman J."/>
            <person name="Nusbaum C."/>
            <person name="Birren B."/>
        </authorList>
    </citation>
    <scope>NUCLEOTIDE SEQUENCE</scope>
    <source>
        <strain evidence="1">54008</strain>
    </source>
</reference>
<proteinExistence type="predicted"/>
<name>X0GVW5_FUSOX</name>
<dbReference type="EMBL" id="KK034526">
    <property type="protein sequence ID" value="EXL63956.1"/>
    <property type="molecule type" value="Genomic_DNA"/>
</dbReference>
<protein>
    <submittedName>
        <fullName evidence="1">Uncharacterized protein</fullName>
    </submittedName>
</protein>
<dbReference type="HOGENOM" id="CLU_3001974_0_0_1"/>
<dbReference type="OrthoDB" id="5018050at2759"/>
<feature type="non-terminal residue" evidence="1">
    <location>
        <position position="1"/>
    </location>
</feature>
<dbReference type="AlphaFoldDB" id="X0GVW5"/>
<dbReference type="Proteomes" id="UP000030676">
    <property type="component" value="Unassembled WGS sequence"/>
</dbReference>
<gene>
    <name evidence="1" type="ORF">FOPG_19774</name>
</gene>
<accession>X0GVW5</accession>
<reference evidence="1" key="1">
    <citation type="submission" date="2011-11" db="EMBL/GenBank/DDBJ databases">
        <title>The Genome Sequence of Fusarium oxysporum PHW808.</title>
        <authorList>
            <consortium name="The Broad Institute Genome Sequencing Platform"/>
            <person name="Ma L.-J."/>
            <person name="Gale L.R."/>
            <person name="Schwartz D.C."/>
            <person name="Zhou S."/>
            <person name="Corby-Kistler H."/>
            <person name="Young S.K."/>
            <person name="Zeng Q."/>
            <person name="Gargeya S."/>
            <person name="Fitzgerald M."/>
            <person name="Haas B."/>
            <person name="Abouelleil A."/>
            <person name="Alvarado L."/>
            <person name="Arachchi H.M."/>
            <person name="Berlin A."/>
            <person name="Brown A."/>
            <person name="Chapman S.B."/>
            <person name="Chen Z."/>
            <person name="Dunbar C."/>
            <person name="Freedman E."/>
            <person name="Gearin G."/>
            <person name="Goldberg J."/>
            <person name="Griggs A."/>
            <person name="Gujja S."/>
            <person name="Heiman D."/>
            <person name="Howarth C."/>
            <person name="Larson L."/>
            <person name="Lui A."/>
            <person name="MacDonald P.J.P."/>
            <person name="Montmayeur A."/>
            <person name="Murphy C."/>
            <person name="Neiman D."/>
            <person name="Pearson M."/>
            <person name="Priest M."/>
            <person name="Roberts A."/>
            <person name="Saif S."/>
            <person name="Shea T."/>
            <person name="Shenoy N."/>
            <person name="Sisk P."/>
            <person name="Stolte C."/>
            <person name="Sykes S."/>
            <person name="Wortman J."/>
            <person name="Nusbaum C."/>
            <person name="Birren B."/>
        </authorList>
    </citation>
    <scope>NUCLEOTIDE SEQUENCE [LARGE SCALE GENOMIC DNA]</scope>
    <source>
        <strain evidence="1">54008</strain>
    </source>
</reference>
<evidence type="ECO:0000313" key="1">
    <source>
        <dbReference type="EMBL" id="EXL63956.1"/>
    </source>
</evidence>
<organism evidence="1">
    <name type="scientific">Fusarium oxysporum f. sp. conglutinans race 2 54008</name>
    <dbReference type="NCBI Taxonomy" id="1089457"/>
    <lineage>
        <taxon>Eukaryota</taxon>
        <taxon>Fungi</taxon>
        <taxon>Dikarya</taxon>
        <taxon>Ascomycota</taxon>
        <taxon>Pezizomycotina</taxon>
        <taxon>Sordariomycetes</taxon>
        <taxon>Hypocreomycetidae</taxon>
        <taxon>Hypocreales</taxon>
        <taxon>Nectriaceae</taxon>
        <taxon>Fusarium</taxon>
        <taxon>Fusarium oxysporum species complex</taxon>
    </lineage>
</organism>